<accession>A0AAV5SVX9</accession>
<keyword evidence="2" id="KW-1185">Reference proteome</keyword>
<evidence type="ECO:0000313" key="1">
    <source>
        <dbReference type="EMBL" id="GMS84399.1"/>
    </source>
</evidence>
<reference evidence="1" key="1">
    <citation type="submission" date="2023-10" db="EMBL/GenBank/DDBJ databases">
        <title>Genome assembly of Pristionchus species.</title>
        <authorList>
            <person name="Yoshida K."/>
            <person name="Sommer R.J."/>
        </authorList>
    </citation>
    <scope>NUCLEOTIDE SEQUENCE</scope>
    <source>
        <strain evidence="1">RS0144</strain>
    </source>
</reference>
<sequence length="114" mass="13090">MRLSLFSPPIPSPVLSMPSMGMINPSEKLFDWDTFFLSLLLSLHQSRVTSSCLSLPPPSLNSFLNRILLLLGRKRERMTLRVCLFLLFSSPESREYPWKKSYLPLPRMQGDCSV</sequence>
<dbReference type="AlphaFoldDB" id="A0AAV5SVX9"/>
<protein>
    <submittedName>
        <fullName evidence="1">Uncharacterized protein</fullName>
    </submittedName>
</protein>
<dbReference type="EMBL" id="BTSX01000002">
    <property type="protein sequence ID" value="GMS84399.1"/>
    <property type="molecule type" value="Genomic_DNA"/>
</dbReference>
<evidence type="ECO:0000313" key="2">
    <source>
        <dbReference type="Proteomes" id="UP001432027"/>
    </source>
</evidence>
<dbReference type="Proteomes" id="UP001432027">
    <property type="component" value="Unassembled WGS sequence"/>
</dbReference>
<proteinExistence type="predicted"/>
<name>A0AAV5SVX9_9BILA</name>
<organism evidence="1 2">
    <name type="scientific">Pristionchus entomophagus</name>
    <dbReference type="NCBI Taxonomy" id="358040"/>
    <lineage>
        <taxon>Eukaryota</taxon>
        <taxon>Metazoa</taxon>
        <taxon>Ecdysozoa</taxon>
        <taxon>Nematoda</taxon>
        <taxon>Chromadorea</taxon>
        <taxon>Rhabditida</taxon>
        <taxon>Rhabditina</taxon>
        <taxon>Diplogasteromorpha</taxon>
        <taxon>Diplogasteroidea</taxon>
        <taxon>Neodiplogasteridae</taxon>
        <taxon>Pristionchus</taxon>
    </lineage>
</organism>
<feature type="non-terminal residue" evidence="1">
    <location>
        <position position="114"/>
    </location>
</feature>
<comment type="caution">
    <text evidence="1">The sequence shown here is derived from an EMBL/GenBank/DDBJ whole genome shotgun (WGS) entry which is preliminary data.</text>
</comment>
<gene>
    <name evidence="1" type="ORF">PENTCL1PPCAC_6574</name>
</gene>